<dbReference type="SUPFAM" id="SSF47384">
    <property type="entry name" value="Homodimeric domain of signal transducing histidine kinase"/>
    <property type="match status" value="1"/>
</dbReference>
<feature type="domain" description="Histidine kinase" evidence="7">
    <location>
        <begin position="327"/>
        <end position="545"/>
    </location>
</feature>
<dbReference type="EC" id="2.7.13.3" evidence="2"/>
<dbReference type="InterPro" id="IPR004358">
    <property type="entry name" value="Sig_transdc_His_kin-like_C"/>
</dbReference>
<keyword evidence="6" id="KW-0472">Membrane</keyword>
<comment type="caution">
    <text evidence="8">The sequence shown here is derived from an EMBL/GenBank/DDBJ whole genome shotgun (WGS) entry which is preliminary data.</text>
</comment>
<dbReference type="RefSeq" id="WP_302108754.1">
    <property type="nucleotide sequence ID" value="NZ_JAUKTR010000001.1"/>
</dbReference>
<accession>A0ABT8SIH4</accession>
<dbReference type="CDD" id="cd16922">
    <property type="entry name" value="HATPase_EvgS-ArcB-TorS-like"/>
    <property type="match status" value="1"/>
</dbReference>
<dbReference type="EMBL" id="JAUKTR010000001">
    <property type="protein sequence ID" value="MDO1558339.1"/>
    <property type="molecule type" value="Genomic_DNA"/>
</dbReference>
<dbReference type="Gene3D" id="3.30.565.10">
    <property type="entry name" value="Histidine kinase-like ATPase, C-terminal domain"/>
    <property type="match status" value="1"/>
</dbReference>
<comment type="catalytic activity">
    <reaction evidence="1">
        <text>ATP + protein L-histidine = ADP + protein N-phospho-L-histidine.</text>
        <dbReference type="EC" id="2.7.13.3"/>
    </reaction>
</comment>
<feature type="transmembrane region" description="Helical" evidence="6">
    <location>
        <begin position="161"/>
        <end position="182"/>
    </location>
</feature>
<dbReference type="Gene3D" id="1.10.287.130">
    <property type="match status" value="1"/>
</dbReference>
<sequence>MSERADPILEADAQAAAETPARHAVLGGRSRMLVAHLAAWALLTGGAAAAAGARGDLKAAWLLGLAAAPGVLGQAALIWPSLRVRQGVLLLWIIVVAVAAGASGGLSGPMAALCLTPLGAGLVLDGRRLGAAGAGGAAFALAAASAGGLARPQGVEGDAVLAAWLWLVSLGFVAMPLLNALADERRAAAKARRTAAWAEALLAEQHPLVLLMDAAGRVLRQGGQAPEGLAGLDLQQAGLMAGVHAPERSHVVGAIETALRTGHARTEFAPRLTPDRRMEMQLSRRADGSLIATLTDVTAVRAREAALETARANAEALNAGKSRFLANMSHELRTPLNAVIGFSDIMRRKLFGPMPDRYLEYAGLIHESGGHLLDLINDLLDMSKIEAERFELDREPLDARDAVNAALRLVRLQAHDKGVGLRAILPGEPLMVEADRRAMKQILINLVNNAVKFTPSGGTVTVTAEARDDVLELVVADTGVGIAADDLERLGRPYEQAGDAEQKARGTGLGLSLVKALAQLHGGRMSVESTVGEGTAVTVRMPVVLPPEPARPSAKIIPLEARGDGA</sequence>
<keyword evidence="9" id="KW-1185">Reference proteome</keyword>
<dbReference type="SMART" id="SM00387">
    <property type="entry name" value="HATPase_c"/>
    <property type="match status" value="1"/>
</dbReference>
<dbReference type="PRINTS" id="PR00344">
    <property type="entry name" value="BCTRLSENSOR"/>
</dbReference>
<dbReference type="InterPro" id="IPR003661">
    <property type="entry name" value="HisK_dim/P_dom"/>
</dbReference>
<dbReference type="PANTHER" id="PTHR43047:SF63">
    <property type="entry name" value="HISTIDINE KINASE"/>
    <property type="match status" value="1"/>
</dbReference>
<dbReference type="PROSITE" id="PS50109">
    <property type="entry name" value="HIS_KIN"/>
    <property type="match status" value="1"/>
</dbReference>
<organism evidence="8 9">
    <name type="scientific">Peiella sedimenti</name>
    <dbReference type="NCBI Taxonomy" id="3061083"/>
    <lineage>
        <taxon>Bacteria</taxon>
        <taxon>Pseudomonadati</taxon>
        <taxon>Pseudomonadota</taxon>
        <taxon>Alphaproteobacteria</taxon>
        <taxon>Caulobacterales</taxon>
        <taxon>Caulobacteraceae</taxon>
        <taxon>Peiella</taxon>
    </lineage>
</organism>
<dbReference type="GO" id="GO:0016301">
    <property type="term" value="F:kinase activity"/>
    <property type="evidence" value="ECO:0007669"/>
    <property type="project" value="UniProtKB-KW"/>
</dbReference>
<feature type="transmembrane region" description="Helical" evidence="6">
    <location>
        <begin position="88"/>
        <end position="108"/>
    </location>
</feature>
<gene>
    <name evidence="8" type="ORF">Q0812_02725</name>
</gene>
<dbReference type="InterPro" id="IPR036890">
    <property type="entry name" value="HATPase_C_sf"/>
</dbReference>
<dbReference type="Pfam" id="PF02518">
    <property type="entry name" value="HATPase_c"/>
    <property type="match status" value="1"/>
</dbReference>
<evidence type="ECO:0000313" key="8">
    <source>
        <dbReference type="EMBL" id="MDO1558339.1"/>
    </source>
</evidence>
<keyword evidence="4" id="KW-0808">Transferase</keyword>
<feature type="transmembrane region" description="Helical" evidence="6">
    <location>
        <begin position="129"/>
        <end position="149"/>
    </location>
</feature>
<evidence type="ECO:0000256" key="5">
    <source>
        <dbReference type="ARBA" id="ARBA00022777"/>
    </source>
</evidence>
<dbReference type="Proteomes" id="UP001169063">
    <property type="component" value="Unassembled WGS sequence"/>
</dbReference>
<evidence type="ECO:0000313" key="9">
    <source>
        <dbReference type="Proteomes" id="UP001169063"/>
    </source>
</evidence>
<keyword evidence="5 8" id="KW-0418">Kinase</keyword>
<proteinExistence type="predicted"/>
<feature type="transmembrane region" description="Helical" evidence="6">
    <location>
        <begin position="33"/>
        <end position="53"/>
    </location>
</feature>
<name>A0ABT8SIH4_9CAUL</name>
<evidence type="ECO:0000256" key="2">
    <source>
        <dbReference type="ARBA" id="ARBA00012438"/>
    </source>
</evidence>
<dbReference type="PANTHER" id="PTHR43047">
    <property type="entry name" value="TWO-COMPONENT HISTIDINE PROTEIN KINASE"/>
    <property type="match status" value="1"/>
</dbReference>
<evidence type="ECO:0000256" key="6">
    <source>
        <dbReference type="SAM" id="Phobius"/>
    </source>
</evidence>
<dbReference type="InterPro" id="IPR036097">
    <property type="entry name" value="HisK_dim/P_sf"/>
</dbReference>
<dbReference type="SUPFAM" id="SSF55874">
    <property type="entry name" value="ATPase domain of HSP90 chaperone/DNA topoisomerase II/histidine kinase"/>
    <property type="match status" value="1"/>
</dbReference>
<dbReference type="InterPro" id="IPR003594">
    <property type="entry name" value="HATPase_dom"/>
</dbReference>
<evidence type="ECO:0000259" key="7">
    <source>
        <dbReference type="PROSITE" id="PS50109"/>
    </source>
</evidence>
<evidence type="ECO:0000256" key="3">
    <source>
        <dbReference type="ARBA" id="ARBA00022553"/>
    </source>
</evidence>
<evidence type="ECO:0000256" key="4">
    <source>
        <dbReference type="ARBA" id="ARBA00022679"/>
    </source>
</evidence>
<reference evidence="8" key="1">
    <citation type="submission" date="2023-07" db="EMBL/GenBank/DDBJ databases">
        <title>Brevundimonas soil sp. nov., isolated from the soil of chemical plant.</title>
        <authorList>
            <person name="Wu N."/>
        </authorList>
    </citation>
    <scope>NUCLEOTIDE SEQUENCE</scope>
    <source>
        <strain evidence="8">XZ-24</strain>
    </source>
</reference>
<keyword evidence="6" id="KW-0812">Transmembrane</keyword>
<feature type="transmembrane region" description="Helical" evidence="6">
    <location>
        <begin position="60"/>
        <end position="82"/>
    </location>
</feature>
<keyword evidence="3" id="KW-0597">Phosphoprotein</keyword>
<dbReference type="CDD" id="cd00082">
    <property type="entry name" value="HisKA"/>
    <property type="match status" value="1"/>
</dbReference>
<dbReference type="InterPro" id="IPR005467">
    <property type="entry name" value="His_kinase_dom"/>
</dbReference>
<protein>
    <recommendedName>
        <fullName evidence="2">histidine kinase</fullName>
        <ecNumber evidence="2">2.7.13.3</ecNumber>
    </recommendedName>
</protein>
<dbReference type="SMART" id="SM00388">
    <property type="entry name" value="HisKA"/>
    <property type="match status" value="1"/>
</dbReference>
<keyword evidence="6" id="KW-1133">Transmembrane helix</keyword>
<dbReference type="Pfam" id="PF00512">
    <property type="entry name" value="HisKA"/>
    <property type="match status" value="1"/>
</dbReference>
<evidence type="ECO:0000256" key="1">
    <source>
        <dbReference type="ARBA" id="ARBA00000085"/>
    </source>
</evidence>